<dbReference type="InterPro" id="IPR036812">
    <property type="entry name" value="NAD(P)_OxRdtase_dom_sf"/>
</dbReference>
<protein>
    <submittedName>
        <fullName evidence="1">D-galacturonate reductase</fullName>
    </submittedName>
</protein>
<dbReference type="SUPFAM" id="SSF51430">
    <property type="entry name" value="NAD(P)-linked oxidoreductase"/>
    <property type="match status" value="1"/>
</dbReference>
<dbReference type="Proteomes" id="UP000288805">
    <property type="component" value="Unassembled WGS sequence"/>
</dbReference>
<sequence>MSLPTLLRCISTSKRNNQTVASSLVEEIAKAQGKTSAQAYTIALYKVRFCKYKQPNMGILWILVKTMKVCLRWLYEQGVSMLPQSGNKKRMKENLMIFDWALSGEELNKFTQLPQHKMIRPSSFLGSHDLVLETEEGI</sequence>
<organism evidence="1 2">
    <name type="scientific">Vitis vinifera</name>
    <name type="common">Grape</name>
    <dbReference type="NCBI Taxonomy" id="29760"/>
    <lineage>
        <taxon>Eukaryota</taxon>
        <taxon>Viridiplantae</taxon>
        <taxon>Streptophyta</taxon>
        <taxon>Embryophyta</taxon>
        <taxon>Tracheophyta</taxon>
        <taxon>Spermatophyta</taxon>
        <taxon>Magnoliopsida</taxon>
        <taxon>eudicotyledons</taxon>
        <taxon>Gunneridae</taxon>
        <taxon>Pentapetalae</taxon>
        <taxon>rosids</taxon>
        <taxon>Vitales</taxon>
        <taxon>Vitaceae</taxon>
        <taxon>Viteae</taxon>
        <taxon>Vitis</taxon>
    </lineage>
</organism>
<dbReference type="Gene3D" id="3.20.20.100">
    <property type="entry name" value="NADP-dependent oxidoreductase domain"/>
    <property type="match status" value="1"/>
</dbReference>
<evidence type="ECO:0000313" key="1">
    <source>
        <dbReference type="EMBL" id="RVW74327.1"/>
    </source>
</evidence>
<dbReference type="AlphaFoldDB" id="A0A438GQ61"/>
<reference evidence="1 2" key="1">
    <citation type="journal article" date="2018" name="PLoS Genet.">
        <title>Population sequencing reveals clonal diversity and ancestral inbreeding in the grapevine cultivar Chardonnay.</title>
        <authorList>
            <person name="Roach M.J."/>
            <person name="Johnson D.L."/>
            <person name="Bohlmann J."/>
            <person name="van Vuuren H.J."/>
            <person name="Jones S.J."/>
            <person name="Pretorius I.S."/>
            <person name="Schmidt S.A."/>
            <person name="Borneman A.R."/>
        </authorList>
    </citation>
    <scope>NUCLEOTIDE SEQUENCE [LARGE SCALE GENOMIC DNA]</scope>
    <source>
        <strain evidence="2">cv. Chardonnay</strain>
        <tissue evidence="1">Leaf</tissue>
    </source>
</reference>
<name>A0A438GQ61_VITVI</name>
<evidence type="ECO:0000313" key="2">
    <source>
        <dbReference type="Proteomes" id="UP000288805"/>
    </source>
</evidence>
<proteinExistence type="predicted"/>
<dbReference type="EMBL" id="QGNW01000372">
    <property type="protein sequence ID" value="RVW74327.1"/>
    <property type="molecule type" value="Genomic_DNA"/>
</dbReference>
<gene>
    <name evidence="1" type="primary">GALUR_1</name>
    <name evidence="1" type="ORF">CK203_053304</name>
</gene>
<accession>A0A438GQ61</accession>
<comment type="caution">
    <text evidence="1">The sequence shown here is derived from an EMBL/GenBank/DDBJ whole genome shotgun (WGS) entry which is preliminary data.</text>
</comment>